<proteinExistence type="predicted"/>
<sequence length="192" mass="19969">MVNFALPALATLALTPLIGAFPTNGTFHSPSFHHKTARSNVVEAFSFSKWVDGLITNPDGDNLTPEEAVEAWRASINGTHAAHVDKRVMCNTIAGTEAYVPDAVSCINQLAARGSEACTVATVTAFCVIGNAQITGVKGGTNDQSTTSSCNDVARGAGAVMDSCTRADNMVQGAEFAYGNGNLLVHIRSPGL</sequence>
<evidence type="ECO:0008006" key="4">
    <source>
        <dbReference type="Google" id="ProtNLM"/>
    </source>
</evidence>
<organism evidence="2 3">
    <name type="scientific">Colletotrichum karsti</name>
    <dbReference type="NCBI Taxonomy" id="1095194"/>
    <lineage>
        <taxon>Eukaryota</taxon>
        <taxon>Fungi</taxon>
        <taxon>Dikarya</taxon>
        <taxon>Ascomycota</taxon>
        <taxon>Pezizomycotina</taxon>
        <taxon>Sordariomycetes</taxon>
        <taxon>Hypocreomycetidae</taxon>
        <taxon>Glomerellales</taxon>
        <taxon>Glomerellaceae</taxon>
        <taxon>Colletotrichum</taxon>
        <taxon>Colletotrichum boninense species complex</taxon>
    </lineage>
</organism>
<reference evidence="2" key="1">
    <citation type="submission" date="2020-03" db="EMBL/GenBank/DDBJ databases">
        <authorList>
            <person name="He L."/>
        </authorList>
    </citation>
    <scope>NUCLEOTIDE SEQUENCE</scope>
    <source>
        <strain evidence="2">CkLH20</strain>
    </source>
</reference>
<protein>
    <recommendedName>
        <fullName evidence="4">Ecp2 effector protein domain-containing protein</fullName>
    </recommendedName>
</protein>
<accession>A0A9P6LKX3</accession>
<keyword evidence="1" id="KW-0732">Signal</keyword>
<dbReference type="RefSeq" id="XP_038746092.1">
    <property type="nucleotide sequence ID" value="XM_038888756.1"/>
</dbReference>
<dbReference type="PANTHER" id="PTHR39603:SF1">
    <property type="entry name" value="CYANOVIRIN-N DOMAIN-CONTAINING PROTEIN"/>
    <property type="match status" value="1"/>
</dbReference>
<evidence type="ECO:0000313" key="2">
    <source>
        <dbReference type="EMBL" id="KAF9876631.1"/>
    </source>
</evidence>
<evidence type="ECO:0000313" key="3">
    <source>
        <dbReference type="Proteomes" id="UP000781932"/>
    </source>
</evidence>
<comment type="caution">
    <text evidence="2">The sequence shown here is derived from an EMBL/GenBank/DDBJ whole genome shotgun (WGS) entry which is preliminary data.</text>
</comment>
<reference evidence="2" key="2">
    <citation type="submission" date="2020-11" db="EMBL/GenBank/DDBJ databases">
        <title>Whole genome sequencing of Colletotrichum sp.</title>
        <authorList>
            <person name="Li H."/>
        </authorList>
    </citation>
    <scope>NUCLEOTIDE SEQUENCE</scope>
    <source>
        <strain evidence="2">CkLH20</strain>
    </source>
</reference>
<dbReference type="PANTHER" id="PTHR39603">
    <property type="entry name" value="CYANOVIRIN-N DOMAIN-CONTAINING PROTEIN"/>
    <property type="match status" value="1"/>
</dbReference>
<dbReference type="AlphaFoldDB" id="A0A9P6LKX3"/>
<feature type="chain" id="PRO_5040177289" description="Ecp2 effector protein domain-containing protein" evidence="1">
    <location>
        <begin position="21"/>
        <end position="192"/>
    </location>
</feature>
<gene>
    <name evidence="2" type="ORF">CkaCkLH20_06039</name>
</gene>
<dbReference type="Proteomes" id="UP000781932">
    <property type="component" value="Unassembled WGS sequence"/>
</dbReference>
<feature type="signal peptide" evidence="1">
    <location>
        <begin position="1"/>
        <end position="20"/>
    </location>
</feature>
<dbReference type="EMBL" id="JAATWM020000017">
    <property type="protein sequence ID" value="KAF9876631.1"/>
    <property type="molecule type" value="Genomic_DNA"/>
</dbReference>
<dbReference type="GeneID" id="62161830"/>
<keyword evidence="3" id="KW-1185">Reference proteome</keyword>
<dbReference type="OrthoDB" id="2112446at2759"/>
<evidence type="ECO:0000256" key="1">
    <source>
        <dbReference type="SAM" id="SignalP"/>
    </source>
</evidence>
<name>A0A9P6LKX3_9PEZI</name>